<dbReference type="InterPro" id="IPR048684">
    <property type="entry name" value="COG4_C"/>
</dbReference>
<dbReference type="Gene3D" id="1.20.58.1970">
    <property type="match status" value="1"/>
</dbReference>
<gene>
    <name evidence="10" type="ORF">CVLEPA_LOCUS16353</name>
</gene>
<keyword evidence="6" id="KW-0333">Golgi apparatus</keyword>
<comment type="subcellular location">
    <subcellularLocation>
        <location evidence="1">Golgi apparatus membrane</location>
        <topology evidence="1">Peripheral membrane protein</topology>
    </subcellularLocation>
</comment>
<feature type="domain" description="COG4 transport protein middle alpha-helical bundle" evidence="9">
    <location>
        <begin position="181"/>
        <end position="493"/>
    </location>
</feature>
<evidence type="ECO:0000256" key="4">
    <source>
        <dbReference type="ARBA" id="ARBA00022448"/>
    </source>
</evidence>
<evidence type="ECO:0000256" key="6">
    <source>
        <dbReference type="ARBA" id="ARBA00023034"/>
    </source>
</evidence>
<accession>A0ABP0G047</accession>
<evidence type="ECO:0000313" key="10">
    <source>
        <dbReference type="EMBL" id="CAK8685211.1"/>
    </source>
</evidence>
<evidence type="ECO:0000256" key="8">
    <source>
        <dbReference type="ARBA" id="ARBA00031340"/>
    </source>
</evidence>
<keyword evidence="7" id="KW-0472">Membrane</keyword>
<proteinExistence type="inferred from homology"/>
<dbReference type="InterPro" id="IPR048680">
    <property type="entry name" value="COG4_N"/>
</dbReference>
<reference evidence="10 11" key="1">
    <citation type="submission" date="2024-02" db="EMBL/GenBank/DDBJ databases">
        <authorList>
            <person name="Daric V."/>
            <person name="Darras S."/>
        </authorList>
    </citation>
    <scope>NUCLEOTIDE SEQUENCE [LARGE SCALE GENOMIC DNA]</scope>
</reference>
<dbReference type="PANTHER" id="PTHR24016:SF0">
    <property type="entry name" value="CONSERVED OLIGOMERIC GOLGI COMPLEX SUBUNIT 4"/>
    <property type="match status" value="1"/>
</dbReference>
<dbReference type="Pfam" id="PF20663">
    <property type="entry name" value="COG4_N"/>
    <property type="match status" value="1"/>
</dbReference>
<keyword evidence="11" id="KW-1185">Reference proteome</keyword>
<protein>
    <recommendedName>
        <fullName evidence="3">Conserved oligomeric Golgi complex subunit 4</fullName>
    </recommendedName>
    <alternativeName>
        <fullName evidence="8">Component of oligomeric Golgi complex 4</fullName>
    </alternativeName>
</protein>
<dbReference type="InterPro" id="IPR048682">
    <property type="entry name" value="COG4"/>
</dbReference>
<dbReference type="Proteomes" id="UP001642483">
    <property type="component" value="Unassembled WGS sequence"/>
</dbReference>
<dbReference type="Pfam" id="PF08318">
    <property type="entry name" value="COG4_m"/>
    <property type="match status" value="1"/>
</dbReference>
<evidence type="ECO:0000256" key="1">
    <source>
        <dbReference type="ARBA" id="ARBA00004395"/>
    </source>
</evidence>
<dbReference type="Gene3D" id="1.10.287.1060">
    <property type="entry name" value="ESAT-6-like"/>
    <property type="match status" value="1"/>
</dbReference>
<comment type="similarity">
    <text evidence="2">Belongs to the COG4 family.</text>
</comment>
<dbReference type="Pfam" id="PF20662">
    <property type="entry name" value="COG4_C"/>
    <property type="match status" value="1"/>
</dbReference>
<evidence type="ECO:0000256" key="3">
    <source>
        <dbReference type="ARBA" id="ARBA00020975"/>
    </source>
</evidence>
<dbReference type="PANTHER" id="PTHR24016">
    <property type="entry name" value="CONSERVED OLIGOMERIC GOLGI COMPLEX SUBUNIT 4"/>
    <property type="match status" value="1"/>
</dbReference>
<organism evidence="10 11">
    <name type="scientific">Clavelina lepadiformis</name>
    <name type="common">Light-bulb sea squirt</name>
    <name type="synonym">Ascidia lepadiformis</name>
    <dbReference type="NCBI Taxonomy" id="159417"/>
    <lineage>
        <taxon>Eukaryota</taxon>
        <taxon>Metazoa</taxon>
        <taxon>Chordata</taxon>
        <taxon>Tunicata</taxon>
        <taxon>Ascidiacea</taxon>
        <taxon>Aplousobranchia</taxon>
        <taxon>Clavelinidae</taxon>
        <taxon>Clavelina</taxon>
    </lineage>
</organism>
<sequence length="774" mass="88270">MELGKMLSLEEKPKIFSDTNCFADIKNLTDMEEIKSAYLDIQKLEEAHTAHLSDLFQGCACFDEKAKTLNKMIPNLELLETDSSNLCGIIEFTNDLAENISSKVRLLDLAKSQVFQAIQRVDDVLDLKFCTDGVKAAMESNDYEKAAANIYRYLCLDENVIKQSVHDATESSSINASLKVLKDARVEMSQVVSEQFDKAVSEGNLASVERFFKIFPLLKMEDEGLGKFSDYLCQEISRSSQENLKQALNMDPSNHRYNVMFADVLTLLFEGIARTVEKQQPLVETYYGPGKLFILIKQIQMQCDRQTKIILDEFKKVRKLTETAHMVQRSMYATGKKSEEAMKLDARNLEPLLSEVTVISSRTELYLRFLKRRVQADIDTVFSSEKIIEENKKELQSWITTCEVSHLIQEVIGYYIIMEEYYMRESIAKAIQLDNIEPGNLTSSMTDDVFFILKQCIKRSVTSDSIDCVCAMLNHTTSVLDADFKDVLSNQIKTGFPSGGMLDNISSAYNVMQTSFQQGKLQSVDEQNNATRQRFLCTLNNCEVASEHIQTLRKSLDAEVSKVFNQLSSQGQAKLESCLMDLGLLSSKFQSLLQTGLKELSTSLLKPEVKPWIANFLSVSHNLNEDDLANYEANDPWVQEVIYNLQMLINKFQVSLSTTIFDHLVSCLIDEIVVQLEKALFKSIFNRLGALFFDKELRSLVNYLTSITSWTVRDKFSRLMQMSTILNLEQVTEIEDYWGQHAGSLTWRLTPAEVRQVLTLRVDFKTEDIRKLKL</sequence>
<dbReference type="EMBL" id="CAWYQH010000099">
    <property type="protein sequence ID" value="CAK8685211.1"/>
    <property type="molecule type" value="Genomic_DNA"/>
</dbReference>
<evidence type="ECO:0000256" key="7">
    <source>
        <dbReference type="ARBA" id="ARBA00023136"/>
    </source>
</evidence>
<keyword evidence="5" id="KW-0653">Protein transport</keyword>
<name>A0ABP0G047_CLALP</name>
<evidence type="ECO:0000256" key="2">
    <source>
        <dbReference type="ARBA" id="ARBA00009215"/>
    </source>
</evidence>
<dbReference type="SMART" id="SM00762">
    <property type="entry name" value="Cog4"/>
    <property type="match status" value="1"/>
</dbReference>
<keyword evidence="4" id="KW-0813">Transport</keyword>
<comment type="caution">
    <text evidence="10">The sequence shown here is derived from an EMBL/GenBank/DDBJ whole genome shotgun (WGS) entry which is preliminary data.</text>
</comment>
<evidence type="ECO:0000256" key="5">
    <source>
        <dbReference type="ARBA" id="ARBA00022927"/>
    </source>
</evidence>
<dbReference type="InterPro" id="IPR013167">
    <property type="entry name" value="COG4_M"/>
</dbReference>
<evidence type="ECO:0000259" key="9">
    <source>
        <dbReference type="SMART" id="SM00762"/>
    </source>
</evidence>
<evidence type="ECO:0000313" key="11">
    <source>
        <dbReference type="Proteomes" id="UP001642483"/>
    </source>
</evidence>